<sequence length="295" mass="32504">MAEEALNDPFPDLKELENKTGRKIPESLLIWMRDAAECEDSWRSGEAERGEPGSAWDGLIHKIHNLKQEMRWLRSADVRILRQLVAVHEGIEAVRWLTEERGALASRGSSSTGSLSSLATVDEHGPWTSPCRESPSPGSDQGLTEATDEEPADQHPSHPDSGNSNHKRHSDLLRLNANLSRSRPEPLSSSSSKTLNMAGLQLDSDSAPLKSIGDEADVVRRALLRSSRSRRDEREDAAPGSLARDSGKPQAKRQTEDSFTTAQSSEDSDAAQCGVLLGYDAQWRWVESQDDVTFL</sequence>
<feature type="compositionally biased region" description="Low complexity" evidence="1">
    <location>
        <begin position="105"/>
        <end position="120"/>
    </location>
</feature>
<name>A0A672FW86_SALFA</name>
<dbReference type="PANTHER" id="PTHR33767">
    <property type="entry name" value="LEUCINE RICH ADAPTOR PROTEIN 1-LIKE"/>
    <property type="match status" value="1"/>
</dbReference>
<dbReference type="OrthoDB" id="8911462at2759"/>
<dbReference type="InterPro" id="IPR039499">
    <property type="entry name" value="LURA1/LRA25"/>
</dbReference>
<feature type="region of interest" description="Disordered" evidence="1">
    <location>
        <begin position="223"/>
        <end position="268"/>
    </location>
</feature>
<dbReference type="InterPro" id="IPR037443">
    <property type="entry name" value="LURAP1"/>
</dbReference>
<gene>
    <name evidence="2" type="primary">LOC115383060</name>
</gene>
<reference evidence="2" key="2">
    <citation type="submission" date="2025-09" db="UniProtKB">
        <authorList>
            <consortium name="Ensembl"/>
        </authorList>
    </citation>
    <scope>IDENTIFICATION</scope>
</reference>
<feature type="region of interest" description="Disordered" evidence="1">
    <location>
        <begin position="105"/>
        <end position="168"/>
    </location>
</feature>
<evidence type="ECO:0000313" key="2">
    <source>
        <dbReference type="Ensembl" id="ENSSFAP00005002924.1"/>
    </source>
</evidence>
<dbReference type="GO" id="GO:0043123">
    <property type="term" value="P:positive regulation of canonical NF-kappaB signal transduction"/>
    <property type="evidence" value="ECO:0007669"/>
    <property type="project" value="InterPro"/>
</dbReference>
<keyword evidence="3" id="KW-1185">Reference proteome</keyword>
<dbReference type="InParanoid" id="A0A672FW86"/>
<dbReference type="Ensembl" id="ENSSFAT00005003160.1">
    <property type="protein sequence ID" value="ENSSFAP00005002924.1"/>
    <property type="gene ID" value="ENSSFAG00005002041.1"/>
</dbReference>
<evidence type="ECO:0000256" key="1">
    <source>
        <dbReference type="SAM" id="MobiDB-lite"/>
    </source>
</evidence>
<dbReference type="PANTHER" id="PTHR33767:SF2">
    <property type="entry name" value="LEUCINE RICH ADAPTOR PROTEIN 1"/>
    <property type="match status" value="1"/>
</dbReference>
<dbReference type="GO" id="GO:0001819">
    <property type="term" value="P:positive regulation of cytokine production"/>
    <property type="evidence" value="ECO:0007669"/>
    <property type="project" value="TreeGrafter"/>
</dbReference>
<dbReference type="AlphaFoldDB" id="A0A672FW86"/>
<dbReference type="Proteomes" id="UP000472267">
    <property type="component" value="Unassembled WGS sequence"/>
</dbReference>
<accession>A0A672FW86</accession>
<protein>
    <submittedName>
        <fullName evidence="2">Leucine rich adaptor protein 1-like</fullName>
    </submittedName>
</protein>
<dbReference type="OMA" id="QWCWVES"/>
<dbReference type="GeneID" id="115383060"/>
<dbReference type="Pfam" id="PF14854">
    <property type="entry name" value="LURAP"/>
    <property type="match status" value="1"/>
</dbReference>
<dbReference type="RefSeq" id="XP_029940944.1">
    <property type="nucleotide sequence ID" value="XM_030085084.1"/>
</dbReference>
<proteinExistence type="predicted"/>
<organism evidence="2 3">
    <name type="scientific">Salarias fasciatus</name>
    <name type="common">Jewelled blenny</name>
    <name type="synonym">Blennius fasciatus</name>
    <dbReference type="NCBI Taxonomy" id="181472"/>
    <lineage>
        <taxon>Eukaryota</taxon>
        <taxon>Metazoa</taxon>
        <taxon>Chordata</taxon>
        <taxon>Craniata</taxon>
        <taxon>Vertebrata</taxon>
        <taxon>Euteleostomi</taxon>
        <taxon>Actinopterygii</taxon>
        <taxon>Neopterygii</taxon>
        <taxon>Teleostei</taxon>
        <taxon>Neoteleostei</taxon>
        <taxon>Acanthomorphata</taxon>
        <taxon>Ovalentaria</taxon>
        <taxon>Blenniimorphae</taxon>
        <taxon>Blenniiformes</taxon>
        <taxon>Blennioidei</taxon>
        <taxon>Blenniidae</taxon>
        <taxon>Salariinae</taxon>
        <taxon>Salarias</taxon>
    </lineage>
</organism>
<reference evidence="2" key="1">
    <citation type="submission" date="2025-08" db="UniProtKB">
        <authorList>
            <consortium name="Ensembl"/>
        </authorList>
    </citation>
    <scope>IDENTIFICATION</scope>
</reference>
<evidence type="ECO:0000313" key="3">
    <source>
        <dbReference type="Proteomes" id="UP000472267"/>
    </source>
</evidence>